<organism evidence="1 2">
    <name type="scientific">Streptomyces triticiradicis</name>
    <dbReference type="NCBI Taxonomy" id="2651189"/>
    <lineage>
        <taxon>Bacteria</taxon>
        <taxon>Bacillati</taxon>
        <taxon>Actinomycetota</taxon>
        <taxon>Actinomycetes</taxon>
        <taxon>Kitasatosporales</taxon>
        <taxon>Streptomycetaceae</taxon>
        <taxon>Streptomyces</taxon>
    </lineage>
</organism>
<comment type="caution">
    <text evidence="1">The sequence shown here is derived from an EMBL/GenBank/DDBJ whole genome shotgun (WGS) entry which is preliminary data.</text>
</comment>
<dbReference type="AlphaFoldDB" id="A0A7J5DM61"/>
<accession>A0A7J5DM61</accession>
<dbReference type="RefSeq" id="WP_151468132.1">
    <property type="nucleotide sequence ID" value="NZ_WBKG01000003.1"/>
</dbReference>
<evidence type="ECO:0000313" key="2">
    <source>
        <dbReference type="Proteomes" id="UP000442990"/>
    </source>
</evidence>
<reference evidence="1 2" key="1">
    <citation type="submission" date="2019-09" db="EMBL/GenBank/DDBJ databases">
        <title>Isolation and identification of active actinomycetes.</title>
        <authorList>
            <person name="Yu Z."/>
            <person name="Han C."/>
            <person name="Yu B."/>
        </authorList>
    </citation>
    <scope>NUCLEOTIDE SEQUENCE [LARGE SCALE GENOMIC DNA]</scope>
    <source>
        <strain evidence="1 2">NEAU-H2</strain>
    </source>
</reference>
<keyword evidence="2" id="KW-1185">Reference proteome</keyword>
<gene>
    <name evidence="1" type="ORF">F8144_05650</name>
</gene>
<sequence length="93" mass="9904">MTKANPKWWVVCEEPNPAQQDVVSVEPEPTGADAVAKRTAELAAAGQYAYAITAPDADTASDIAFRAWAERLASTPARLAAANAYIARNNRTS</sequence>
<dbReference type="EMBL" id="WBKG01000003">
    <property type="protein sequence ID" value="KAB1989830.1"/>
    <property type="molecule type" value="Genomic_DNA"/>
</dbReference>
<name>A0A7J5DM61_9ACTN</name>
<evidence type="ECO:0000313" key="1">
    <source>
        <dbReference type="EMBL" id="KAB1989830.1"/>
    </source>
</evidence>
<dbReference type="Proteomes" id="UP000442990">
    <property type="component" value="Unassembled WGS sequence"/>
</dbReference>
<proteinExistence type="predicted"/>
<protein>
    <submittedName>
        <fullName evidence="1">Uncharacterized protein</fullName>
    </submittedName>
</protein>